<evidence type="ECO:0000313" key="1">
    <source>
        <dbReference type="EMBL" id="CAD2191490.1"/>
    </source>
</evidence>
<sequence length="167" mass="19843">MNLLINSQMYLLEKTMKKVEPNIELSFIFRFFLRASHEINICVSIKYKEKLTKYAQKKINSICVTNLSFECFYLFRNGQINGLIDSRLEELRETLFNVFYIYFLKKSEAFQQFIGENLANDKNVELIEQFYDRLLLIFGHSRLIILREDYPALFGITGSAFIIYLEN</sequence>
<gene>
    <name evidence="1" type="ORF">MENT_LOCUS44327</name>
</gene>
<evidence type="ECO:0000313" key="2">
    <source>
        <dbReference type="Proteomes" id="UP000580250"/>
    </source>
</evidence>
<dbReference type="EMBL" id="CAJEWN010000882">
    <property type="protein sequence ID" value="CAD2191490.1"/>
    <property type="molecule type" value="Genomic_DNA"/>
</dbReference>
<comment type="caution">
    <text evidence="1">The sequence shown here is derived from an EMBL/GenBank/DDBJ whole genome shotgun (WGS) entry which is preliminary data.</text>
</comment>
<protein>
    <submittedName>
        <fullName evidence="1">Uncharacterized protein</fullName>
    </submittedName>
</protein>
<proteinExistence type="predicted"/>
<organism evidence="1 2">
    <name type="scientific">Meloidogyne enterolobii</name>
    <name type="common">Root-knot nematode worm</name>
    <name type="synonym">Meloidogyne mayaguensis</name>
    <dbReference type="NCBI Taxonomy" id="390850"/>
    <lineage>
        <taxon>Eukaryota</taxon>
        <taxon>Metazoa</taxon>
        <taxon>Ecdysozoa</taxon>
        <taxon>Nematoda</taxon>
        <taxon>Chromadorea</taxon>
        <taxon>Rhabditida</taxon>
        <taxon>Tylenchina</taxon>
        <taxon>Tylenchomorpha</taxon>
        <taxon>Tylenchoidea</taxon>
        <taxon>Meloidogynidae</taxon>
        <taxon>Meloidogyninae</taxon>
        <taxon>Meloidogyne</taxon>
    </lineage>
</organism>
<reference evidence="1 2" key="1">
    <citation type="submission" date="2020-08" db="EMBL/GenBank/DDBJ databases">
        <authorList>
            <person name="Koutsovoulos G."/>
            <person name="Danchin GJ E."/>
        </authorList>
    </citation>
    <scope>NUCLEOTIDE SEQUENCE [LARGE SCALE GENOMIC DNA]</scope>
</reference>
<name>A0A6V7WWT0_MELEN</name>
<accession>A0A6V7WWT0</accession>
<dbReference type="AlphaFoldDB" id="A0A6V7WWT0"/>
<dbReference type="Proteomes" id="UP000580250">
    <property type="component" value="Unassembled WGS sequence"/>
</dbReference>